<dbReference type="STRING" id="512565.AMIS_52440"/>
<dbReference type="Gene3D" id="3.30.565.10">
    <property type="entry name" value="Histidine kinase-like ATPase, C-terminal domain"/>
    <property type="match status" value="1"/>
</dbReference>
<dbReference type="Gene3D" id="3.40.50.2300">
    <property type="match status" value="1"/>
</dbReference>
<keyword evidence="6" id="KW-0902">Two-component regulatory system</keyword>
<keyword evidence="15" id="KW-1185">Reference proteome</keyword>
<dbReference type="InterPro" id="IPR001789">
    <property type="entry name" value="Sig_transdc_resp-reg_receiver"/>
</dbReference>
<dbReference type="RefSeq" id="WP_014445352.1">
    <property type="nucleotide sequence ID" value="NC_017093.1"/>
</dbReference>
<dbReference type="SMART" id="SM00387">
    <property type="entry name" value="HATPase_c"/>
    <property type="match status" value="1"/>
</dbReference>
<dbReference type="PROSITE" id="PS50851">
    <property type="entry name" value="CHEW"/>
    <property type="match status" value="1"/>
</dbReference>
<dbReference type="Gene3D" id="2.30.30.40">
    <property type="entry name" value="SH3 Domains"/>
    <property type="match status" value="1"/>
</dbReference>
<dbReference type="SMART" id="SM00448">
    <property type="entry name" value="REC"/>
    <property type="match status" value="1"/>
</dbReference>
<dbReference type="SUPFAM" id="SSF50341">
    <property type="entry name" value="CheW-like"/>
    <property type="match status" value="1"/>
</dbReference>
<dbReference type="eggNOG" id="COG2198">
    <property type="taxonomic scope" value="Bacteria"/>
</dbReference>
<feature type="modified residue" description="4-aspartylphosphate" evidence="8">
    <location>
        <position position="616"/>
    </location>
</feature>
<dbReference type="PATRIC" id="fig|512565.3.peg.5238"/>
<dbReference type="GO" id="GO:0000160">
    <property type="term" value="P:phosphorelay signal transduction system"/>
    <property type="evidence" value="ECO:0007669"/>
    <property type="project" value="UniProtKB-KW"/>
</dbReference>
<evidence type="ECO:0000256" key="4">
    <source>
        <dbReference type="ARBA" id="ARBA00022679"/>
    </source>
</evidence>
<evidence type="ECO:0000313" key="15">
    <source>
        <dbReference type="Proteomes" id="UP000007882"/>
    </source>
</evidence>
<name>I0HBS7_ACTM4</name>
<evidence type="ECO:0000256" key="6">
    <source>
        <dbReference type="ARBA" id="ARBA00023012"/>
    </source>
</evidence>
<dbReference type="SUPFAM" id="SSF55874">
    <property type="entry name" value="ATPase domain of HSP90 chaperone/DNA topoisomerase II/histidine kinase"/>
    <property type="match status" value="1"/>
</dbReference>
<dbReference type="GO" id="GO:0004673">
    <property type="term" value="F:protein histidine kinase activity"/>
    <property type="evidence" value="ECO:0007669"/>
    <property type="project" value="UniProtKB-EC"/>
</dbReference>
<evidence type="ECO:0000259" key="10">
    <source>
        <dbReference type="PROSITE" id="PS50109"/>
    </source>
</evidence>
<dbReference type="InterPro" id="IPR003594">
    <property type="entry name" value="HATPase_dom"/>
</dbReference>
<dbReference type="OrthoDB" id="9803176at2"/>
<dbReference type="HOGENOM" id="CLU_000650_2_1_11"/>
<dbReference type="GO" id="GO:0006935">
    <property type="term" value="P:chemotaxis"/>
    <property type="evidence" value="ECO:0007669"/>
    <property type="project" value="InterPro"/>
</dbReference>
<dbReference type="eggNOG" id="COG0643">
    <property type="taxonomic scope" value="Bacteria"/>
</dbReference>
<dbReference type="Pfam" id="PF02518">
    <property type="entry name" value="HATPase_c"/>
    <property type="match status" value="1"/>
</dbReference>
<dbReference type="KEGG" id="ams:AMIS_52440"/>
<dbReference type="PANTHER" id="PTHR43395">
    <property type="entry name" value="SENSOR HISTIDINE KINASE CHEA"/>
    <property type="match status" value="1"/>
</dbReference>
<dbReference type="AlphaFoldDB" id="I0HBS7"/>
<keyword evidence="5 14" id="KW-0418">Kinase</keyword>
<dbReference type="SMART" id="SM00073">
    <property type="entry name" value="HPT"/>
    <property type="match status" value="1"/>
</dbReference>
<dbReference type="InterPro" id="IPR036890">
    <property type="entry name" value="HATPase_C_sf"/>
</dbReference>
<evidence type="ECO:0000313" key="14">
    <source>
        <dbReference type="EMBL" id="BAL90464.1"/>
    </source>
</evidence>
<gene>
    <name evidence="14" type="primary">cheA</name>
    <name evidence="14" type="synonym">Y3</name>
    <name evidence="14" type="ordered locus">AMIS_52440</name>
</gene>
<dbReference type="PROSITE" id="PS50894">
    <property type="entry name" value="HPT"/>
    <property type="match status" value="1"/>
</dbReference>
<dbReference type="EMBL" id="AP012319">
    <property type="protein sequence ID" value="BAL90464.1"/>
    <property type="molecule type" value="Genomic_DNA"/>
</dbReference>
<keyword evidence="4" id="KW-0808">Transferase</keyword>
<feature type="domain" description="HPt" evidence="13">
    <location>
        <begin position="1"/>
        <end position="105"/>
    </location>
</feature>
<dbReference type="InterPro" id="IPR036061">
    <property type="entry name" value="CheW-like_dom_sf"/>
</dbReference>
<dbReference type="EC" id="2.7.13.3" evidence="2"/>
<dbReference type="InterPro" id="IPR008207">
    <property type="entry name" value="Sig_transdc_His_kin_Hpt_dom"/>
</dbReference>
<feature type="domain" description="Response regulatory" evidence="11">
    <location>
        <begin position="567"/>
        <end position="683"/>
    </location>
</feature>
<evidence type="ECO:0000259" key="12">
    <source>
        <dbReference type="PROSITE" id="PS50851"/>
    </source>
</evidence>
<proteinExistence type="predicted"/>
<dbReference type="SUPFAM" id="SSF52172">
    <property type="entry name" value="CheY-like"/>
    <property type="match status" value="1"/>
</dbReference>
<dbReference type="PROSITE" id="PS50110">
    <property type="entry name" value="RESPONSE_REGULATORY"/>
    <property type="match status" value="1"/>
</dbReference>
<comment type="catalytic activity">
    <reaction evidence="1">
        <text>ATP + protein L-histidine = ADP + protein N-phospho-L-histidine.</text>
        <dbReference type="EC" id="2.7.13.3"/>
    </reaction>
</comment>
<dbReference type="Gene3D" id="1.20.120.160">
    <property type="entry name" value="HPT domain"/>
    <property type="match status" value="1"/>
</dbReference>
<dbReference type="Pfam" id="PF00072">
    <property type="entry name" value="Response_reg"/>
    <property type="match status" value="1"/>
</dbReference>
<feature type="domain" description="CheW-like" evidence="12">
    <location>
        <begin position="415"/>
        <end position="550"/>
    </location>
</feature>
<dbReference type="Proteomes" id="UP000007882">
    <property type="component" value="Chromosome"/>
</dbReference>
<dbReference type="InterPro" id="IPR051315">
    <property type="entry name" value="Bact_Chemotaxis_CheA"/>
</dbReference>
<dbReference type="InterPro" id="IPR004358">
    <property type="entry name" value="Sig_transdc_His_kin-like_C"/>
</dbReference>
<feature type="region of interest" description="Disordered" evidence="9">
    <location>
        <begin position="101"/>
        <end position="139"/>
    </location>
</feature>
<accession>I0HBS7</accession>
<dbReference type="PROSITE" id="PS50109">
    <property type="entry name" value="HIS_KIN"/>
    <property type="match status" value="1"/>
</dbReference>
<evidence type="ECO:0000259" key="13">
    <source>
        <dbReference type="PROSITE" id="PS50894"/>
    </source>
</evidence>
<dbReference type="InterPro" id="IPR002545">
    <property type="entry name" value="CheW-lke_dom"/>
</dbReference>
<dbReference type="InterPro" id="IPR005467">
    <property type="entry name" value="His_kinase_dom"/>
</dbReference>
<feature type="modified residue" description="Phosphohistidine" evidence="7">
    <location>
        <position position="44"/>
    </location>
</feature>
<dbReference type="InterPro" id="IPR011006">
    <property type="entry name" value="CheY-like_superfamily"/>
</dbReference>
<dbReference type="Pfam" id="PF01584">
    <property type="entry name" value="CheW"/>
    <property type="match status" value="1"/>
</dbReference>
<evidence type="ECO:0000256" key="7">
    <source>
        <dbReference type="PROSITE-ProRule" id="PRU00110"/>
    </source>
</evidence>
<feature type="domain" description="Histidine kinase" evidence="10">
    <location>
        <begin position="209"/>
        <end position="413"/>
    </location>
</feature>
<dbReference type="PANTHER" id="PTHR43395:SF1">
    <property type="entry name" value="CHEMOTAXIS PROTEIN CHEA"/>
    <property type="match status" value="1"/>
</dbReference>
<evidence type="ECO:0000256" key="3">
    <source>
        <dbReference type="ARBA" id="ARBA00022553"/>
    </source>
</evidence>
<dbReference type="SMART" id="SM00260">
    <property type="entry name" value="CheW"/>
    <property type="match status" value="1"/>
</dbReference>
<evidence type="ECO:0000256" key="8">
    <source>
        <dbReference type="PROSITE-ProRule" id="PRU00169"/>
    </source>
</evidence>
<dbReference type="SUPFAM" id="SSF47226">
    <property type="entry name" value="Histidine-containing phosphotransfer domain, HPT domain"/>
    <property type="match status" value="1"/>
</dbReference>
<dbReference type="InterPro" id="IPR036641">
    <property type="entry name" value="HPT_dom_sf"/>
</dbReference>
<evidence type="ECO:0000256" key="9">
    <source>
        <dbReference type="SAM" id="MobiDB-lite"/>
    </source>
</evidence>
<evidence type="ECO:0000256" key="1">
    <source>
        <dbReference type="ARBA" id="ARBA00000085"/>
    </source>
</evidence>
<protein>
    <recommendedName>
        <fullName evidence="2">histidine kinase</fullName>
        <ecNumber evidence="2">2.7.13.3</ecNumber>
    </recommendedName>
</protein>
<organism evidence="14 15">
    <name type="scientific">Actinoplanes missouriensis (strain ATCC 14538 / DSM 43046 / CBS 188.64 / JCM 3121 / NBRC 102363 / NCIMB 12654 / NRRL B-3342 / UNCC 431)</name>
    <dbReference type="NCBI Taxonomy" id="512565"/>
    <lineage>
        <taxon>Bacteria</taxon>
        <taxon>Bacillati</taxon>
        <taxon>Actinomycetota</taxon>
        <taxon>Actinomycetes</taxon>
        <taxon>Micromonosporales</taxon>
        <taxon>Micromonosporaceae</taxon>
        <taxon>Actinoplanes</taxon>
    </lineage>
</organism>
<dbReference type="CDD" id="cd00088">
    <property type="entry name" value="HPT"/>
    <property type="match status" value="1"/>
</dbReference>
<evidence type="ECO:0000256" key="2">
    <source>
        <dbReference type="ARBA" id="ARBA00012438"/>
    </source>
</evidence>
<evidence type="ECO:0000256" key="5">
    <source>
        <dbReference type="ARBA" id="ARBA00022777"/>
    </source>
</evidence>
<dbReference type="PRINTS" id="PR00344">
    <property type="entry name" value="BCTRLSENSOR"/>
</dbReference>
<sequence>MARDPLRYFRLEARELIDQISAGVLDLDQRPGPEPVGRLLRVAHTLKGAARVVKQKEIADRAHAFEEILVPHRTGDSPLAAEEMRELLRLNDEILAHVAEMETPGPPDEPPAVPDAPAPPVAPAMPEPEAVVPSRASSSDLDELLDAISETSAQMAPMREGCGTIERLHRFAETLADQLRTGDPAAARTSAVRLAGEIGTASRRFTDAADQIERGLDDVRAKAEALRLVPAGTIFTALRRAVRDAADTEGRKVRFVTHGADIRMGAHLLGPVSGAFLHVVRNAVAHGMEPEEVRLAAGKPAEGTVTVTVERRGRWAVFRCVDDGRGFDLAALRRTATERGMLGESEQAPADQELLDLVLRGGISTSAQVTEVAGRGIGMDAVRDVAAQLHGEVDVRSRPGEGATVELTIPLTLLSMTGLMVEAGGSSATVPLDAVRGCLRLSAAEAAAAAASGQILYDGSAAPFLPLAEVLYTGDTVPDTPGTGAAIVVDCSTGTFAVGADRLCGTSALVARPLPELAPASPVISSVSIEADGRPRLVLDPEGLASVVLRGHHTNPRTAGASATPLPILVVDDSLTTRMLERSILESAGYEVELAASGEEGLEKARGGRYGLILSDIDMPGIDGFTLVERIRADPRLAAVPCVLVSSRAGAEDRERGREAGADAYVVKGEFDQEELLAHIRRLVVRS</sequence>
<dbReference type="FunFam" id="3.30.565.10:FF:000016">
    <property type="entry name" value="Chemotaxis protein CheA, putative"/>
    <property type="match status" value="1"/>
</dbReference>
<dbReference type="Pfam" id="PF01627">
    <property type="entry name" value="Hpt"/>
    <property type="match status" value="1"/>
</dbReference>
<evidence type="ECO:0000259" key="11">
    <source>
        <dbReference type="PROSITE" id="PS50110"/>
    </source>
</evidence>
<reference evidence="14 15" key="1">
    <citation type="submission" date="2012-02" db="EMBL/GenBank/DDBJ databases">
        <title>Complete genome sequence of Actinoplanes missouriensis 431 (= NBRC 102363).</title>
        <authorList>
            <person name="Ohnishi Y."/>
            <person name="Ishikawa J."/>
            <person name="Sekine M."/>
            <person name="Hosoyama A."/>
            <person name="Harada T."/>
            <person name="Narita H."/>
            <person name="Hata T."/>
            <person name="Konno Y."/>
            <person name="Tutikane K."/>
            <person name="Fujita N."/>
            <person name="Horinouchi S."/>
            <person name="Hayakawa M."/>
        </authorList>
    </citation>
    <scope>NUCLEOTIDE SEQUENCE [LARGE SCALE GENOMIC DNA]</scope>
    <source>
        <strain evidence="15">ATCC 14538 / DSM 43046 / CBS 188.64 / JCM 3121 / NBRC 102363 / NCIMB 12654 / NRRL B-3342 / UNCC 431</strain>
    </source>
</reference>
<keyword evidence="3 8" id="KW-0597">Phosphoprotein</keyword>
<feature type="compositionally biased region" description="Pro residues" evidence="9">
    <location>
        <begin position="104"/>
        <end position="126"/>
    </location>
</feature>
<dbReference type="eggNOG" id="COG0745">
    <property type="taxonomic scope" value="Bacteria"/>
</dbReference>